<dbReference type="PATRIC" id="fig|162209.4.peg.1675"/>
<name>A0A0U2VR42_9BACL</name>
<evidence type="ECO:0000313" key="2">
    <source>
        <dbReference type="EMBL" id="ALS21959.1"/>
    </source>
</evidence>
<keyword evidence="3" id="KW-1185">Reference proteome</keyword>
<dbReference type="RefSeq" id="WP_062408321.1">
    <property type="nucleotide sequence ID" value="NZ_CP013652.1"/>
</dbReference>
<gene>
    <name evidence="2" type="ORF">IJ22_15830</name>
</gene>
<dbReference type="Pfam" id="PF02538">
    <property type="entry name" value="Hydantoinase_B"/>
    <property type="match status" value="1"/>
</dbReference>
<evidence type="ECO:0000259" key="1">
    <source>
        <dbReference type="Pfam" id="PF02538"/>
    </source>
</evidence>
<sequence length="686" mass="76730">MTIVDQRELLGWLKPEIPSDYEINCSERIDDVDYAVYKQKLNLILSEAMDMFVRCGISDLAMAGDVGVALFTPEGDLVACNVGSYLHVVSSVFPIKYIMRKLRHSQGMTVRGGDFYFCNDPLYGAVHNADQIVMMHIFHNGTLVAWTGATAHTGETGATEPGGMPVTARSRFDEGMKMAPFRIGERYQLRPDLLQMMENYVSRSPRTFMIELRARVSACDRVRIRIQELVQAKGAVFLTGLFRKILVEAETSARARIRGWNDGIYRAVTFTDSIGLEEGLQRVSLTLTKFEDSLVFDFNGTSPEHEGSYHAFPHATAAHAAIYLFGWPFYDLPRSSGTLASCEFKFAPGTALSPSSEAATSNSVMIGSAVMSLLPNCFSKMMFDSPQRELVSAAMGNTGSGYVISGLSQWNVPFSDMLAYPLNTEGGGGKADSDGVDAMGFPWCPSGRASNVEDEEHDYPIICITQKLARDSCGFGRHRGGSGTQMAVTPHHVEHLAQMSISKNSRLHTTQGLFGGYPPRVIPGIVIRNTDLFARWQKGDQEILHDIHDLIMNRSLSGEYMFTTHYRPVQLLKRGDIFVEFSSGGPGYGDVLEREAHSVLADIKQGIISEWVADQVYLVSYDPLTFELDDERTTERRKEARAYRCQKGLPYRRFMRDWEKLRPSEELLRYYGNWPDASPNRDVIRM</sequence>
<dbReference type="PANTHER" id="PTHR11365">
    <property type="entry name" value="5-OXOPROLINASE RELATED"/>
    <property type="match status" value="1"/>
</dbReference>
<dbReference type="GO" id="GO:0005829">
    <property type="term" value="C:cytosol"/>
    <property type="evidence" value="ECO:0007669"/>
    <property type="project" value="TreeGrafter"/>
</dbReference>
<feature type="domain" description="Hydantoinase B/oxoprolinase" evidence="1">
    <location>
        <begin position="30"/>
        <end position="590"/>
    </location>
</feature>
<reference evidence="2 3" key="2">
    <citation type="journal article" date="2016" name="Genome Announc.">
        <title>Complete Genome Sequences of Two Interactive Moderate Thermophiles, Paenibacillus napthalenovorans 32O-Y and Paenibacillus sp. 32O-W.</title>
        <authorList>
            <person name="Butler R.R.III."/>
            <person name="Wang J."/>
            <person name="Stark B.C."/>
            <person name="Pombert J.F."/>
        </authorList>
    </citation>
    <scope>NUCLEOTIDE SEQUENCE [LARGE SCALE GENOMIC DNA]</scope>
    <source>
        <strain evidence="2 3">32O-Y</strain>
    </source>
</reference>
<reference evidence="3" key="1">
    <citation type="submission" date="2015-12" db="EMBL/GenBank/DDBJ databases">
        <title>Complete genome sequences of two moderately thermophilic Paenibacillus species.</title>
        <authorList>
            <person name="Butler R.III."/>
            <person name="Wang J."/>
            <person name="Stark B.C."/>
            <person name="Pombert J.-F."/>
        </authorList>
    </citation>
    <scope>NUCLEOTIDE SEQUENCE [LARGE SCALE GENOMIC DNA]</scope>
    <source>
        <strain evidence="3">32O-Y</strain>
    </source>
</reference>
<dbReference type="Proteomes" id="UP000061660">
    <property type="component" value="Chromosome"/>
</dbReference>
<dbReference type="EMBL" id="CP013652">
    <property type="protein sequence ID" value="ALS21959.1"/>
    <property type="molecule type" value="Genomic_DNA"/>
</dbReference>
<dbReference type="InterPro" id="IPR045079">
    <property type="entry name" value="Oxoprolinase-like"/>
</dbReference>
<proteinExistence type="predicted"/>
<accession>A0A0U2VR42</accession>
<dbReference type="KEGG" id="pnp:IJ22_15830"/>
<dbReference type="InterPro" id="IPR003692">
    <property type="entry name" value="Hydantoinase_B"/>
</dbReference>
<evidence type="ECO:0000313" key="3">
    <source>
        <dbReference type="Proteomes" id="UP000061660"/>
    </source>
</evidence>
<dbReference type="STRING" id="162209.IJ22_15830"/>
<dbReference type="GO" id="GO:0006749">
    <property type="term" value="P:glutathione metabolic process"/>
    <property type="evidence" value="ECO:0007669"/>
    <property type="project" value="TreeGrafter"/>
</dbReference>
<dbReference type="AlphaFoldDB" id="A0A0U2VR42"/>
<dbReference type="GO" id="GO:0017168">
    <property type="term" value="F:5-oxoprolinase (ATP-hydrolyzing) activity"/>
    <property type="evidence" value="ECO:0007669"/>
    <property type="project" value="TreeGrafter"/>
</dbReference>
<protein>
    <submittedName>
        <fullName evidence="2">Subunit delta of acetophenone carboxylase</fullName>
    </submittedName>
</protein>
<dbReference type="PANTHER" id="PTHR11365:SF23">
    <property type="entry name" value="HYPOTHETICAL 5-OXOPROLINASE (EUROFUNG)-RELATED"/>
    <property type="match status" value="1"/>
</dbReference>
<organism evidence="2 3">
    <name type="scientific">Paenibacillus naphthalenovorans</name>
    <dbReference type="NCBI Taxonomy" id="162209"/>
    <lineage>
        <taxon>Bacteria</taxon>
        <taxon>Bacillati</taxon>
        <taxon>Bacillota</taxon>
        <taxon>Bacilli</taxon>
        <taxon>Bacillales</taxon>
        <taxon>Paenibacillaceae</taxon>
        <taxon>Paenibacillus</taxon>
    </lineage>
</organism>
<dbReference type="OrthoDB" id="102473at2"/>